<keyword evidence="2 5" id="KW-0547">Nucleotide-binding</keyword>
<feature type="domain" description="Hflx-type G" evidence="8">
    <location>
        <begin position="186"/>
        <end position="315"/>
    </location>
</feature>
<feature type="binding site" evidence="5">
    <location>
        <begin position="239"/>
        <end position="242"/>
    </location>
    <ligand>
        <name>GTP</name>
        <dbReference type="ChEBI" id="CHEBI:37565"/>
    </ligand>
</feature>
<dbReference type="SUPFAM" id="SSF52540">
    <property type="entry name" value="P-loop containing nucleoside triphosphate hydrolases"/>
    <property type="match status" value="1"/>
</dbReference>
<evidence type="ECO:0000256" key="3">
    <source>
        <dbReference type="ARBA" id="ARBA00022842"/>
    </source>
</evidence>
<dbReference type="PROSITE" id="PS51705">
    <property type="entry name" value="G_HFLX"/>
    <property type="match status" value="1"/>
</dbReference>
<reference evidence="9" key="1">
    <citation type="journal article" date="2020" name="mSystems">
        <title>Genome- and Community-Level Interaction Insights into Carbon Utilization and Element Cycling Functions of Hydrothermarchaeota in Hydrothermal Sediment.</title>
        <authorList>
            <person name="Zhou Z."/>
            <person name="Liu Y."/>
            <person name="Xu W."/>
            <person name="Pan J."/>
            <person name="Luo Z.H."/>
            <person name="Li M."/>
        </authorList>
    </citation>
    <scope>NUCLEOTIDE SEQUENCE [LARGE SCALE GENOMIC DNA]</scope>
    <source>
        <strain evidence="9">SpSt-123</strain>
    </source>
</reference>
<dbReference type="GO" id="GO:0046872">
    <property type="term" value="F:metal ion binding"/>
    <property type="evidence" value="ECO:0007669"/>
    <property type="project" value="UniProtKB-KW"/>
</dbReference>
<dbReference type="Pfam" id="PF01926">
    <property type="entry name" value="MMR_HSR1"/>
    <property type="match status" value="1"/>
</dbReference>
<dbReference type="Pfam" id="PF16360">
    <property type="entry name" value="GTP-bdg_M"/>
    <property type="match status" value="1"/>
</dbReference>
<comment type="cofactor">
    <cofactor evidence="6">
        <name>Mg(2+)</name>
        <dbReference type="ChEBI" id="CHEBI:18420"/>
    </cofactor>
</comment>
<dbReference type="Gene3D" id="3.40.50.11060">
    <property type="entry name" value="GTPase HflX, N-terminal domain"/>
    <property type="match status" value="1"/>
</dbReference>
<dbReference type="Gene3D" id="6.10.250.2860">
    <property type="match status" value="1"/>
</dbReference>
<dbReference type="AlphaFoldDB" id="A0A7C1IHR0"/>
<dbReference type="NCBIfam" id="TIGR00231">
    <property type="entry name" value="small_GTP"/>
    <property type="match status" value="1"/>
</dbReference>
<name>A0A7C1IHR0_9CREN</name>
<evidence type="ECO:0000256" key="2">
    <source>
        <dbReference type="ARBA" id="ARBA00022741"/>
    </source>
</evidence>
<dbReference type="InterPro" id="IPR025121">
    <property type="entry name" value="GTPase_HflX_N"/>
</dbReference>
<dbReference type="InterPro" id="IPR032305">
    <property type="entry name" value="GTP-bd_M"/>
</dbReference>
<sequence>MKKSLRKAVLVYTRKSLNYIVDELKTLCKAAGINIECTVVIKEPKRLSEEKIKEIKKCIEEKYLDTVVIEPELPPSTILRIEKETGKEVIDRTHVILMVFEKNAGSAEAKLHIQMARLRHVLPILRERVNLAKRGEMPGFMAGGLIATEKYYRHAQRMIKSLQKRLAEISNRRALLRNQRKNLNIPVLSVVGFANAGKTTFFNTATGLSKETGPVPFTTLNPKAYRVKLGADRELILIDTVGFVFNAPPEIIEAFKSTLEEISDSDGIIMVVDASEQIDYIHLKLKEAEKILNRLNSSHKPTLIFFNKMDLVTNENHLSSLRELCSNRDKFMISISECEFGSAFSIEDVEKALNKIINKLTLPE</sequence>
<feature type="coiled-coil region" evidence="7">
    <location>
        <begin position="152"/>
        <end position="179"/>
    </location>
</feature>
<dbReference type="EMBL" id="DSDY01000058">
    <property type="protein sequence ID" value="HDS10352.1"/>
    <property type="molecule type" value="Genomic_DNA"/>
</dbReference>
<dbReference type="GO" id="GO:0043022">
    <property type="term" value="F:ribosome binding"/>
    <property type="evidence" value="ECO:0007669"/>
    <property type="project" value="TreeGrafter"/>
</dbReference>
<feature type="binding site" evidence="5">
    <location>
        <begin position="307"/>
        <end position="310"/>
    </location>
    <ligand>
        <name>GTP</name>
        <dbReference type="ChEBI" id="CHEBI:37565"/>
    </ligand>
</feature>
<organism evidence="9">
    <name type="scientific">Fervidicoccus fontis</name>
    <dbReference type="NCBI Taxonomy" id="683846"/>
    <lineage>
        <taxon>Archaea</taxon>
        <taxon>Thermoproteota</taxon>
        <taxon>Thermoprotei</taxon>
        <taxon>Fervidicoccales</taxon>
        <taxon>Fervidicoccaceae</taxon>
        <taxon>Fervidicoccus</taxon>
    </lineage>
</organism>
<dbReference type="InterPro" id="IPR027417">
    <property type="entry name" value="P-loop_NTPase"/>
</dbReference>
<accession>A0A7C1IHR0</accession>
<keyword evidence="1 6" id="KW-0479">Metal-binding</keyword>
<dbReference type="PANTHER" id="PTHR10229:SF8">
    <property type="entry name" value="GTPASE HFLX"/>
    <property type="match status" value="1"/>
</dbReference>
<evidence type="ECO:0000256" key="1">
    <source>
        <dbReference type="ARBA" id="ARBA00022723"/>
    </source>
</evidence>
<evidence type="ECO:0000256" key="4">
    <source>
        <dbReference type="ARBA" id="ARBA00023134"/>
    </source>
</evidence>
<evidence type="ECO:0000256" key="7">
    <source>
        <dbReference type="SAM" id="Coils"/>
    </source>
</evidence>
<gene>
    <name evidence="9" type="primary">hflX</name>
    <name evidence="9" type="ORF">ENO04_01835</name>
</gene>
<dbReference type="Gene3D" id="3.40.50.300">
    <property type="entry name" value="P-loop containing nucleotide triphosphate hydrolases"/>
    <property type="match status" value="1"/>
</dbReference>
<proteinExistence type="predicted"/>
<dbReference type="InterPro" id="IPR042108">
    <property type="entry name" value="GTPase_HflX_N_sf"/>
</dbReference>
<dbReference type="Pfam" id="PF13167">
    <property type="entry name" value="GTP-bdg_N"/>
    <property type="match status" value="1"/>
</dbReference>
<evidence type="ECO:0000313" key="9">
    <source>
        <dbReference type="EMBL" id="HDS10352.1"/>
    </source>
</evidence>
<keyword evidence="4 5" id="KW-0342">GTP-binding</keyword>
<dbReference type="GO" id="GO:0005737">
    <property type="term" value="C:cytoplasm"/>
    <property type="evidence" value="ECO:0007669"/>
    <property type="project" value="TreeGrafter"/>
</dbReference>
<dbReference type="GO" id="GO:0005525">
    <property type="term" value="F:GTP binding"/>
    <property type="evidence" value="ECO:0007669"/>
    <property type="project" value="UniProtKB-KW"/>
</dbReference>
<dbReference type="InterPro" id="IPR005225">
    <property type="entry name" value="Small_GTP-bd"/>
</dbReference>
<dbReference type="InterPro" id="IPR006073">
    <property type="entry name" value="GTP-bd"/>
</dbReference>
<dbReference type="NCBIfam" id="TIGR03156">
    <property type="entry name" value="GTP_HflX"/>
    <property type="match status" value="1"/>
</dbReference>
<evidence type="ECO:0000256" key="5">
    <source>
        <dbReference type="PIRSR" id="PIRSR006809-1"/>
    </source>
</evidence>
<keyword evidence="7" id="KW-0175">Coiled coil</keyword>
<dbReference type="PANTHER" id="PTHR10229">
    <property type="entry name" value="GTP-BINDING PROTEIN HFLX"/>
    <property type="match status" value="1"/>
</dbReference>
<dbReference type="PRINTS" id="PR00326">
    <property type="entry name" value="GTP1OBG"/>
</dbReference>
<feature type="binding site" evidence="5">
    <location>
        <begin position="192"/>
        <end position="199"/>
    </location>
    <ligand>
        <name>GTP</name>
        <dbReference type="ChEBI" id="CHEBI:37565"/>
    </ligand>
</feature>
<evidence type="ECO:0000259" key="8">
    <source>
        <dbReference type="PROSITE" id="PS51705"/>
    </source>
</evidence>
<dbReference type="InterPro" id="IPR016496">
    <property type="entry name" value="GTPase_HflX"/>
</dbReference>
<evidence type="ECO:0000256" key="6">
    <source>
        <dbReference type="PIRSR" id="PIRSR006809-2"/>
    </source>
</evidence>
<feature type="binding site" evidence="6">
    <location>
        <position position="199"/>
    </location>
    <ligand>
        <name>Mg(2+)</name>
        <dbReference type="ChEBI" id="CHEBI:18420"/>
    </ligand>
</feature>
<keyword evidence="3 6" id="KW-0460">Magnesium</keyword>
<protein>
    <submittedName>
        <fullName evidence="9">GTPase HflX</fullName>
    </submittedName>
</protein>
<dbReference type="InterPro" id="IPR030394">
    <property type="entry name" value="G_HFLX_dom"/>
</dbReference>
<feature type="binding site" evidence="6">
    <location>
        <position position="219"/>
    </location>
    <ligand>
        <name>Mg(2+)</name>
        <dbReference type="ChEBI" id="CHEBI:18420"/>
    </ligand>
</feature>
<comment type="caution">
    <text evidence="9">The sequence shown here is derived from an EMBL/GenBank/DDBJ whole genome shotgun (WGS) entry which is preliminary data.</text>
</comment>
<dbReference type="PIRSF" id="PIRSF006809">
    <property type="entry name" value="GTP-binding_hflX_prd"/>
    <property type="match status" value="1"/>
</dbReference>